<evidence type="ECO:0000313" key="3">
    <source>
        <dbReference type="Proteomes" id="UP000562322"/>
    </source>
</evidence>
<evidence type="ECO:0000259" key="1">
    <source>
        <dbReference type="PROSITE" id="PS50805"/>
    </source>
</evidence>
<comment type="caution">
    <text evidence="2">The sequence shown here is derived from an EMBL/GenBank/DDBJ whole genome shotgun (WGS) entry which is preliminary data.</text>
</comment>
<reference evidence="2 3" key="1">
    <citation type="submission" date="2019-09" db="EMBL/GenBank/DDBJ databases">
        <title>Bird 10,000 Genomes (B10K) Project - Family phase.</title>
        <authorList>
            <person name="Zhang G."/>
        </authorList>
    </citation>
    <scope>NUCLEOTIDE SEQUENCE [LARGE SCALE GENOMIC DNA]</scope>
    <source>
        <strain evidence="2">B10K-DU-001-39</strain>
        <tissue evidence="2">Muscle</tissue>
    </source>
</reference>
<protein>
    <submittedName>
        <fullName evidence="2">ZN783 protein</fullName>
    </submittedName>
</protein>
<gene>
    <name evidence="2" type="primary">Znf783_1</name>
    <name evidence="2" type="ORF">ALELAT_R13013</name>
</gene>
<name>A0A7L0VZV9_ALELA</name>
<feature type="non-terminal residue" evidence="2">
    <location>
        <position position="1"/>
    </location>
</feature>
<dbReference type="SMART" id="SM00349">
    <property type="entry name" value="KRAB"/>
    <property type="match status" value="1"/>
</dbReference>
<dbReference type="Gene3D" id="6.10.140.140">
    <property type="match status" value="1"/>
</dbReference>
<feature type="domain" description="KRAB" evidence="1">
    <location>
        <begin position="4"/>
        <end position="64"/>
    </location>
</feature>
<dbReference type="EMBL" id="VXAV01001615">
    <property type="protein sequence ID" value="NXL84489.1"/>
    <property type="molecule type" value="Genomic_DNA"/>
</dbReference>
<dbReference type="AlphaFoldDB" id="A0A7L0VZV9"/>
<dbReference type="InterPro" id="IPR036051">
    <property type="entry name" value="KRAB_dom_sf"/>
</dbReference>
<sequence>QLPVTFEDVLVQFGREEWALLDDGQKELYRSVMRSNYETLVSLYCDLAVPDVLSRLEKGEEPCV</sequence>
<dbReference type="SUPFAM" id="SSF109640">
    <property type="entry name" value="KRAB domain (Kruppel-associated box)"/>
    <property type="match status" value="1"/>
</dbReference>
<organism evidence="2 3">
    <name type="scientific">Alectura lathami</name>
    <name type="common">Australian brush turkey</name>
    <dbReference type="NCBI Taxonomy" id="81907"/>
    <lineage>
        <taxon>Eukaryota</taxon>
        <taxon>Metazoa</taxon>
        <taxon>Chordata</taxon>
        <taxon>Craniata</taxon>
        <taxon>Vertebrata</taxon>
        <taxon>Euteleostomi</taxon>
        <taxon>Archelosauria</taxon>
        <taxon>Archosauria</taxon>
        <taxon>Dinosauria</taxon>
        <taxon>Saurischia</taxon>
        <taxon>Theropoda</taxon>
        <taxon>Coelurosauria</taxon>
        <taxon>Aves</taxon>
        <taxon>Neognathae</taxon>
        <taxon>Galloanserae</taxon>
        <taxon>Galliformes</taxon>
        <taxon>Megapodiidae</taxon>
        <taxon>Alectura</taxon>
    </lineage>
</organism>
<dbReference type="InterPro" id="IPR050169">
    <property type="entry name" value="Krueppel_C2H2_ZnF"/>
</dbReference>
<dbReference type="Pfam" id="PF01352">
    <property type="entry name" value="KRAB"/>
    <property type="match status" value="1"/>
</dbReference>
<evidence type="ECO:0000313" key="2">
    <source>
        <dbReference type="EMBL" id="NXL84489.1"/>
    </source>
</evidence>
<dbReference type="OrthoDB" id="9892686at2759"/>
<dbReference type="CDD" id="cd07765">
    <property type="entry name" value="KRAB_A-box"/>
    <property type="match status" value="1"/>
</dbReference>
<dbReference type="GO" id="GO:0006355">
    <property type="term" value="P:regulation of DNA-templated transcription"/>
    <property type="evidence" value="ECO:0007669"/>
    <property type="project" value="InterPro"/>
</dbReference>
<dbReference type="PROSITE" id="PS50805">
    <property type="entry name" value="KRAB"/>
    <property type="match status" value="1"/>
</dbReference>
<proteinExistence type="predicted"/>
<dbReference type="Proteomes" id="UP000562322">
    <property type="component" value="Unassembled WGS sequence"/>
</dbReference>
<dbReference type="PANTHER" id="PTHR23232">
    <property type="entry name" value="KRAB DOMAIN C2H2 ZINC FINGER"/>
    <property type="match status" value="1"/>
</dbReference>
<accession>A0A7L0VZV9</accession>
<feature type="non-terminal residue" evidence="2">
    <location>
        <position position="64"/>
    </location>
</feature>
<keyword evidence="3" id="KW-1185">Reference proteome</keyword>
<dbReference type="InterPro" id="IPR001909">
    <property type="entry name" value="KRAB"/>
</dbReference>
<dbReference type="PANTHER" id="PTHR23232:SF118">
    <property type="entry name" value="ZINC FINGER PROTEIN 746"/>
    <property type="match status" value="1"/>
</dbReference>